<evidence type="ECO:0000313" key="3">
    <source>
        <dbReference type="Proteomes" id="UP000624709"/>
    </source>
</evidence>
<dbReference type="RefSeq" id="WP_203829348.1">
    <property type="nucleotide sequence ID" value="NZ_BAAATY010000041.1"/>
</dbReference>
<reference evidence="2 3" key="1">
    <citation type="submission" date="2021-01" db="EMBL/GenBank/DDBJ databases">
        <title>Whole genome shotgun sequence of Actinoplanes palleronii NBRC 14916.</title>
        <authorList>
            <person name="Komaki H."/>
            <person name="Tamura T."/>
        </authorList>
    </citation>
    <scope>NUCLEOTIDE SEQUENCE [LARGE SCALE GENOMIC DNA]</scope>
    <source>
        <strain evidence="2 3">NBRC 14916</strain>
    </source>
</reference>
<organism evidence="2 3">
    <name type="scientific">Actinoplanes palleronii</name>
    <dbReference type="NCBI Taxonomy" id="113570"/>
    <lineage>
        <taxon>Bacteria</taxon>
        <taxon>Bacillati</taxon>
        <taxon>Actinomycetota</taxon>
        <taxon>Actinomycetes</taxon>
        <taxon>Micromonosporales</taxon>
        <taxon>Micromonosporaceae</taxon>
        <taxon>Actinoplanes</taxon>
    </lineage>
</organism>
<comment type="caution">
    <text evidence="2">The sequence shown here is derived from an EMBL/GenBank/DDBJ whole genome shotgun (WGS) entry which is preliminary data.</text>
</comment>
<dbReference type="Proteomes" id="UP000624709">
    <property type="component" value="Unassembled WGS sequence"/>
</dbReference>
<protein>
    <submittedName>
        <fullName evidence="2">Uncharacterized protein</fullName>
    </submittedName>
</protein>
<name>A0ABQ4BMH4_9ACTN</name>
<sequence length="110" mass="11061">MRRPALYLAGLFLATGASLALAAPAQAADTHCKKNHGASVYRAHVHGVGYARDWDDDDYGVVGVVGVPVVGVGYSTGYYGGGYGYGGGYHGYGYGGGLSIGVGVGIGVGF</sequence>
<accession>A0ABQ4BMH4</accession>
<keyword evidence="3" id="KW-1185">Reference proteome</keyword>
<proteinExistence type="predicted"/>
<feature type="chain" id="PRO_5046808771" evidence="1">
    <location>
        <begin position="23"/>
        <end position="110"/>
    </location>
</feature>
<keyword evidence="1" id="KW-0732">Signal</keyword>
<feature type="signal peptide" evidence="1">
    <location>
        <begin position="1"/>
        <end position="22"/>
    </location>
</feature>
<evidence type="ECO:0000256" key="1">
    <source>
        <dbReference type="SAM" id="SignalP"/>
    </source>
</evidence>
<evidence type="ECO:0000313" key="2">
    <source>
        <dbReference type="EMBL" id="GIE71501.1"/>
    </source>
</evidence>
<dbReference type="EMBL" id="BOMS01000127">
    <property type="protein sequence ID" value="GIE71501.1"/>
    <property type="molecule type" value="Genomic_DNA"/>
</dbReference>
<gene>
    <name evidence="2" type="ORF">Apa02nite_076090</name>
</gene>